<organism evidence="2 3">
    <name type="scientific">Clostridium bornimense</name>
    <dbReference type="NCBI Taxonomy" id="1216932"/>
    <lineage>
        <taxon>Bacteria</taxon>
        <taxon>Bacillati</taxon>
        <taxon>Bacillota</taxon>
        <taxon>Clostridia</taxon>
        <taxon>Eubacteriales</taxon>
        <taxon>Clostridiaceae</taxon>
        <taxon>Clostridium</taxon>
    </lineage>
</organism>
<dbReference type="OrthoDB" id="4978934at2"/>
<dbReference type="Gene3D" id="1.10.287.1060">
    <property type="entry name" value="ESAT-6-like"/>
    <property type="match status" value="1"/>
</dbReference>
<dbReference type="AlphaFoldDB" id="W6SF23"/>
<dbReference type="STRING" id="1216932.CM240_1146"/>
<reference evidence="2 3" key="1">
    <citation type="submission" date="2013-11" db="EMBL/GenBank/DDBJ databases">
        <title>Complete genome sequence of Clostridum sp. M2/40.</title>
        <authorList>
            <person name="Wibberg D."/>
            <person name="Puehler A."/>
            <person name="Schlueter A."/>
        </authorList>
    </citation>
    <scope>NUCLEOTIDE SEQUENCE [LARGE SCALE GENOMIC DNA]</scope>
    <source>
        <strain evidence="3">M2/40</strain>
    </source>
</reference>
<comment type="similarity">
    <text evidence="1">Belongs to the WXG100 family.</text>
</comment>
<dbReference type="PATRIC" id="fig|1216932.3.peg.1136"/>
<dbReference type="eggNOG" id="COG4842">
    <property type="taxonomic scope" value="Bacteria"/>
</dbReference>
<gene>
    <name evidence="2" type="ORF">CM240_1146</name>
</gene>
<dbReference type="HOGENOM" id="CLU_158563_3_2_9"/>
<dbReference type="InterPro" id="IPR010310">
    <property type="entry name" value="T7SS_ESAT-6-like"/>
</dbReference>
<evidence type="ECO:0000313" key="3">
    <source>
        <dbReference type="Proteomes" id="UP000019426"/>
    </source>
</evidence>
<evidence type="ECO:0000313" key="2">
    <source>
        <dbReference type="EMBL" id="CDM68310.1"/>
    </source>
</evidence>
<dbReference type="Pfam" id="PF06013">
    <property type="entry name" value="WXG100"/>
    <property type="match status" value="1"/>
</dbReference>
<protein>
    <recommendedName>
        <fullName evidence="1">ESAT-6-like protein</fullName>
    </recommendedName>
</protein>
<proteinExistence type="inferred from homology"/>
<dbReference type="RefSeq" id="WP_044037280.1">
    <property type="nucleotide sequence ID" value="NZ_HG917868.1"/>
</dbReference>
<sequence>MSVIKVTPEELERCANAFKNAGDTTDSVINDLDVQIDMLLSSWEGGSRNSFLLQYEELRPQIKKFVELTHSIEYKLRNVSEMMQDTDEKMANRFR</sequence>
<dbReference type="InterPro" id="IPR036689">
    <property type="entry name" value="ESAT-6-like_sf"/>
</dbReference>
<dbReference type="KEGG" id="clt:CM240_1146"/>
<dbReference type="NCBIfam" id="TIGR03930">
    <property type="entry name" value="WXG100_ESAT6"/>
    <property type="match status" value="1"/>
</dbReference>
<dbReference type="EMBL" id="HG917868">
    <property type="protein sequence ID" value="CDM68310.1"/>
    <property type="molecule type" value="Genomic_DNA"/>
</dbReference>
<name>W6SF23_9CLOT</name>
<dbReference type="Proteomes" id="UP000019426">
    <property type="component" value="Chromosome M2/40_rep1"/>
</dbReference>
<accession>W6SF23</accession>
<keyword evidence="3" id="KW-1185">Reference proteome</keyword>
<dbReference type="SUPFAM" id="SSF140453">
    <property type="entry name" value="EsxAB dimer-like"/>
    <property type="match status" value="1"/>
</dbReference>
<evidence type="ECO:0000256" key="1">
    <source>
        <dbReference type="RuleBase" id="RU362001"/>
    </source>
</evidence>